<organism evidence="3 4">
    <name type="scientific">Blepharisma stoltei</name>
    <dbReference type="NCBI Taxonomy" id="1481888"/>
    <lineage>
        <taxon>Eukaryota</taxon>
        <taxon>Sar</taxon>
        <taxon>Alveolata</taxon>
        <taxon>Ciliophora</taxon>
        <taxon>Postciliodesmatophora</taxon>
        <taxon>Heterotrichea</taxon>
        <taxon>Heterotrichida</taxon>
        <taxon>Blepharismidae</taxon>
        <taxon>Blepharisma</taxon>
    </lineage>
</organism>
<feature type="compositionally biased region" description="Basic residues" evidence="1">
    <location>
        <begin position="44"/>
        <end position="53"/>
    </location>
</feature>
<proteinExistence type="predicted"/>
<comment type="caution">
    <text evidence="3">The sequence shown here is derived from an EMBL/GenBank/DDBJ whole genome shotgun (WGS) entry which is preliminary data.</text>
</comment>
<reference evidence="3" key="1">
    <citation type="submission" date="2021-09" db="EMBL/GenBank/DDBJ databases">
        <authorList>
            <consortium name="AG Swart"/>
            <person name="Singh M."/>
            <person name="Singh A."/>
            <person name="Seah K."/>
            <person name="Emmerich C."/>
        </authorList>
    </citation>
    <scope>NUCLEOTIDE SEQUENCE</scope>
    <source>
        <strain evidence="3">ATCC30299</strain>
    </source>
</reference>
<accession>A0AAU9KBS5</accession>
<evidence type="ECO:0000313" key="4">
    <source>
        <dbReference type="Proteomes" id="UP001162131"/>
    </source>
</evidence>
<dbReference type="InterPro" id="IPR010926">
    <property type="entry name" value="Myosin_TH1"/>
</dbReference>
<dbReference type="Pfam" id="PF06017">
    <property type="entry name" value="Myosin_TH1"/>
    <property type="match status" value="1"/>
</dbReference>
<protein>
    <recommendedName>
        <fullName evidence="2">TH1 domain-containing protein</fullName>
    </recommendedName>
</protein>
<sequence length="432" mass="49335">MGNYCCTSRIRPKSESISKPHSRSPSRELSKKSTMTSIKSGKTSPRKLQKQKPKKEIDDIWLQSNSSKDTKNTKKRHKTTASSFPLELLETPKQNALKKLPSPITEAPSNDELSDSFYHRKSMSFNDFSKTILDESSEELEYFLEQAKSLPQADRKKILTLLNIYKSEIPEDQEEVFDGFADIVLHESSNYTKEMRLLLTSHAIYIVSSKDISSLNRRINLLNISLISTEKSLTNAIFHLVKSELQGDLWISCSNLIEVIKGVESVYQHLMRRYVPILKNPSLGNLKSKFNSMSQMTIQSNLADEMIKFSNAIIGDGRIGENIVFHRKTRRLTNRRAELDCIALLTDMALYCLNVEYKIESRLELKDIKEVTLSESMDQVIIQRANGDEELWVLPSKFVTELEKAIAGTKQKRLTVVIGNKSEMNDFVKSIQ</sequence>
<evidence type="ECO:0000256" key="1">
    <source>
        <dbReference type="SAM" id="MobiDB-lite"/>
    </source>
</evidence>
<gene>
    <name evidence="3" type="ORF">BSTOLATCC_MIC57880</name>
</gene>
<feature type="compositionally biased region" description="Polar residues" evidence="1">
    <location>
        <begin position="32"/>
        <end position="43"/>
    </location>
</feature>
<dbReference type="GO" id="GO:0016459">
    <property type="term" value="C:myosin complex"/>
    <property type="evidence" value="ECO:0007669"/>
    <property type="project" value="InterPro"/>
</dbReference>
<dbReference type="GO" id="GO:0003774">
    <property type="term" value="F:cytoskeletal motor activity"/>
    <property type="evidence" value="ECO:0007669"/>
    <property type="project" value="InterPro"/>
</dbReference>
<evidence type="ECO:0000259" key="2">
    <source>
        <dbReference type="PROSITE" id="PS51757"/>
    </source>
</evidence>
<dbReference type="EMBL" id="CAJZBQ010000056">
    <property type="protein sequence ID" value="CAG9333060.1"/>
    <property type="molecule type" value="Genomic_DNA"/>
</dbReference>
<name>A0AAU9KBS5_9CILI</name>
<dbReference type="AlphaFoldDB" id="A0AAU9KBS5"/>
<evidence type="ECO:0000313" key="3">
    <source>
        <dbReference type="EMBL" id="CAG9333060.1"/>
    </source>
</evidence>
<feature type="region of interest" description="Disordered" evidence="1">
    <location>
        <begin position="1"/>
        <end position="83"/>
    </location>
</feature>
<dbReference type="Proteomes" id="UP001162131">
    <property type="component" value="Unassembled WGS sequence"/>
</dbReference>
<keyword evidence="4" id="KW-1185">Reference proteome</keyword>
<dbReference type="PROSITE" id="PS51757">
    <property type="entry name" value="TH1"/>
    <property type="match status" value="1"/>
</dbReference>
<feature type="domain" description="TH1" evidence="2">
    <location>
        <begin position="271"/>
        <end position="432"/>
    </location>
</feature>